<dbReference type="OrthoDB" id="9804504at2"/>
<feature type="domain" description="APS kinase" evidence="2">
    <location>
        <begin position="24"/>
        <end position="58"/>
    </location>
</feature>
<dbReference type="AlphaFoldDB" id="A0A845LBZ1"/>
<dbReference type="Proteomes" id="UP000471031">
    <property type="component" value="Unassembled WGS sequence"/>
</dbReference>
<organism evidence="3 4">
    <name type="scientific">Heliomicrobium gestii</name>
    <name type="common">Heliobacterium gestii</name>
    <dbReference type="NCBI Taxonomy" id="2699"/>
    <lineage>
        <taxon>Bacteria</taxon>
        <taxon>Bacillati</taxon>
        <taxon>Bacillota</taxon>
        <taxon>Clostridia</taxon>
        <taxon>Eubacteriales</taxon>
        <taxon>Heliobacteriaceae</taxon>
        <taxon>Heliomicrobium</taxon>
    </lineage>
</organism>
<keyword evidence="4" id="KW-1185">Reference proteome</keyword>
<sequence length="60" mass="7127">MYNFVKPYEKRRIRGLDSRIRGLNRDPKGLYAKSRRGEIKNYTGLDIIYVQPETPEVHFA</sequence>
<dbReference type="Gene3D" id="3.40.50.300">
    <property type="entry name" value="P-loop containing nucleotide triphosphate hydrolases"/>
    <property type="match status" value="1"/>
</dbReference>
<accession>A0A845LBZ1</accession>
<protein>
    <submittedName>
        <fullName evidence="3">Adenylyl-sulfate kinase</fullName>
        <ecNumber evidence="3">2.7.1.25</ecNumber>
    </submittedName>
</protein>
<dbReference type="Pfam" id="PF01583">
    <property type="entry name" value="APS_kinase"/>
    <property type="match status" value="1"/>
</dbReference>
<reference evidence="3 4" key="1">
    <citation type="submission" date="2020-01" db="EMBL/GenBank/DDBJ databases">
        <title>Whole genome sequence of Heliobacterium gestii DSM 11169.</title>
        <authorList>
            <person name="Kyndt J.A."/>
            <person name="Meyer T.E."/>
        </authorList>
    </citation>
    <scope>NUCLEOTIDE SEQUENCE [LARGE SCALE GENOMIC DNA]</scope>
    <source>
        <strain evidence="3 4">DSM 11169</strain>
    </source>
</reference>
<dbReference type="GO" id="GO:0004020">
    <property type="term" value="F:adenylylsulfate kinase activity"/>
    <property type="evidence" value="ECO:0007669"/>
    <property type="project" value="UniProtKB-EC"/>
</dbReference>
<dbReference type="EMBL" id="WXEX01000006">
    <property type="protein sequence ID" value="MZP43091.1"/>
    <property type="molecule type" value="Genomic_DNA"/>
</dbReference>
<keyword evidence="1 3" id="KW-0808">Transferase</keyword>
<evidence type="ECO:0000259" key="2">
    <source>
        <dbReference type="Pfam" id="PF01583"/>
    </source>
</evidence>
<dbReference type="EC" id="2.7.1.25" evidence="3"/>
<proteinExistence type="predicted"/>
<evidence type="ECO:0000256" key="1">
    <source>
        <dbReference type="ARBA" id="ARBA00022679"/>
    </source>
</evidence>
<evidence type="ECO:0000313" key="3">
    <source>
        <dbReference type="EMBL" id="MZP43091.1"/>
    </source>
</evidence>
<dbReference type="InterPro" id="IPR059117">
    <property type="entry name" value="APS_kinase_dom"/>
</dbReference>
<gene>
    <name evidence="3" type="ORF">GTO89_08580</name>
</gene>
<keyword evidence="3" id="KW-0418">Kinase</keyword>
<comment type="caution">
    <text evidence="3">The sequence shown here is derived from an EMBL/GenBank/DDBJ whole genome shotgun (WGS) entry which is preliminary data.</text>
</comment>
<dbReference type="InterPro" id="IPR027417">
    <property type="entry name" value="P-loop_NTPase"/>
</dbReference>
<evidence type="ECO:0000313" key="4">
    <source>
        <dbReference type="Proteomes" id="UP000471031"/>
    </source>
</evidence>
<name>A0A845LBZ1_HELGE</name>